<feature type="compositionally biased region" description="Low complexity" evidence="6">
    <location>
        <begin position="580"/>
        <end position="593"/>
    </location>
</feature>
<dbReference type="SMART" id="SM00320">
    <property type="entry name" value="WD40"/>
    <property type="match status" value="6"/>
</dbReference>
<comment type="similarity">
    <text evidence="1">Belongs to the WD repeat L(2)GL family.</text>
</comment>
<dbReference type="SUPFAM" id="SSF50978">
    <property type="entry name" value="WD40 repeat-like"/>
    <property type="match status" value="2"/>
</dbReference>
<keyword evidence="2" id="KW-0268">Exocytosis</keyword>
<dbReference type="InterPro" id="IPR013577">
    <property type="entry name" value="LLGL2"/>
</dbReference>
<dbReference type="PRINTS" id="PR00962">
    <property type="entry name" value="LETHAL2GIANT"/>
</dbReference>
<feature type="repeat" description="WD" evidence="5">
    <location>
        <begin position="246"/>
        <end position="287"/>
    </location>
</feature>
<dbReference type="Ensembl" id="ENSMMNT00015007284.1">
    <property type="protein sequence ID" value="ENSMMNP00015006667.1"/>
    <property type="gene ID" value="ENSMMNG00015004874.1"/>
</dbReference>
<evidence type="ECO:0000256" key="4">
    <source>
        <dbReference type="ARBA" id="ARBA00022737"/>
    </source>
</evidence>
<protein>
    <submittedName>
        <fullName evidence="8">Syntaxin binding protein 5L</fullName>
    </submittedName>
</protein>
<gene>
    <name evidence="8" type="primary">STXBP5L</name>
</gene>
<keyword evidence="3 5" id="KW-0853">WD repeat</keyword>
<reference evidence="8" key="1">
    <citation type="submission" date="2025-08" db="UniProtKB">
        <authorList>
            <consortium name="Ensembl"/>
        </authorList>
    </citation>
    <scope>IDENTIFICATION</scope>
</reference>
<dbReference type="InterPro" id="IPR001680">
    <property type="entry name" value="WD40_rpt"/>
</dbReference>
<accession>A0A8C6AUG0</accession>
<feature type="region of interest" description="Disordered" evidence="6">
    <location>
        <begin position="773"/>
        <end position="795"/>
    </location>
</feature>
<dbReference type="GO" id="GO:0045159">
    <property type="term" value="F:myosin II binding"/>
    <property type="evidence" value="ECO:0007669"/>
    <property type="project" value="TreeGrafter"/>
</dbReference>
<sequence>MKKFNFRKVLDGLTASSPGSSSSSGSNSGGGAGSGSMHPGGTAGVLREEIQETLTSDYFQICKTVRHGFPYQPTALAFDPVQKILAIGTRTGAIRILGRPGVDCYCQHESGAAVLQLQFLINEGALVSAGSDDTLHLWNLRQKRPAVLHSLKFNRERITYCHLPFQSKWLYVGTERGNTHIVNIESFILSGYVIMWNKAIELSTKTHPGPVVHLSDSPRDEGKLLIGYENGTVVFWDLKSKRAELRVYYDEAIHSIDWHHEGKQFMCSHSDGSLTLWNLKSPSRPFQTTIPHGKTQREGRKSESCKPILKVEYKTCRNSEPFIIFSGGLSYDKACRRPSLTIMHGKAITVLEMDHPIVEFLTLCETPYPNEFQEPYAVAVLLEKDLIVVDLTQSNFPIFENPYPMDIHESPVTCTAYFADCPPDLILVLYSIGVKHKKQGYSNKEWPISGGAWNLGTQTYPEIIITGHADGSIKFWDASAITLQMLYKLKTSKVFEKQKVGEGKQTCEIVEEDPYAIQMIHWCPESRIFCVSGVSAYVIIYKFSRHEITTEIVSLEVRLQCDIEDIITPEPETSPPFPDLSSQLPSSRSLSGSTNTVASEGVMKDSIPCLNVKTRPVRMPPGYQAELVIQLVWVDGEPPQQITSLAVSSAYGIVAFGNCNGLAVVDFIQKTVLLSMGTIDLYRSSDLYQRQPRSPRKNKQFIADNFCMRGLSNFYPDLTKRIRTSYQSLTELNDSPVPLELERCKSPTSGLATRTPEAAPGFYRNEIPAVRQRNQVHHLPESRENSYNRSRSSSISSIDKDSKEAITALYFMESFVRKNDCTISPCLFVGTSLGMVLIISLNLPSADEQRFTEPVMVLPSGTFLSLKGAVLTFSCMDRTGRLMQPPYEVWRDPNNIDENEKSWRRKLVMNCPSPSQEIGDHQYTIICSEKQAKVFSLPSQTCLYVHNITETSFILQADVVVMCNSACLACFCANGHIMIMRYLPSYKLSGNHNSANKVQL</sequence>
<dbReference type="InterPro" id="IPR019775">
    <property type="entry name" value="WD40_repeat_CS"/>
</dbReference>
<evidence type="ECO:0000256" key="2">
    <source>
        <dbReference type="ARBA" id="ARBA00022483"/>
    </source>
</evidence>
<dbReference type="GO" id="GO:0006887">
    <property type="term" value="P:exocytosis"/>
    <property type="evidence" value="ECO:0007669"/>
    <property type="project" value="UniProtKB-KW"/>
</dbReference>
<dbReference type="FunFam" id="2.130.10.10:FF:000521">
    <property type="entry name" value="syntaxin-binding protein 5-like isoform X1"/>
    <property type="match status" value="1"/>
</dbReference>
<dbReference type="GO" id="GO:0005886">
    <property type="term" value="C:plasma membrane"/>
    <property type="evidence" value="ECO:0007669"/>
    <property type="project" value="TreeGrafter"/>
</dbReference>
<evidence type="ECO:0000256" key="6">
    <source>
        <dbReference type="SAM" id="MobiDB-lite"/>
    </source>
</evidence>
<dbReference type="GO" id="GO:0031201">
    <property type="term" value="C:SNARE complex"/>
    <property type="evidence" value="ECO:0007669"/>
    <property type="project" value="TreeGrafter"/>
</dbReference>
<feature type="domain" description="Lethal giant larvae homologue 2" evidence="7">
    <location>
        <begin position="289"/>
        <end position="397"/>
    </location>
</feature>
<dbReference type="Pfam" id="PF08366">
    <property type="entry name" value="LLGL"/>
    <property type="match status" value="1"/>
</dbReference>
<dbReference type="GO" id="GO:0005096">
    <property type="term" value="F:GTPase activator activity"/>
    <property type="evidence" value="ECO:0007669"/>
    <property type="project" value="TreeGrafter"/>
</dbReference>
<keyword evidence="4" id="KW-0677">Repeat</keyword>
<evidence type="ECO:0000313" key="8">
    <source>
        <dbReference type="Ensembl" id="ENSMMNP00015006667.1"/>
    </source>
</evidence>
<proteinExistence type="inferred from homology"/>
<dbReference type="InterPro" id="IPR015943">
    <property type="entry name" value="WD40/YVTN_repeat-like_dom_sf"/>
</dbReference>
<dbReference type="InterPro" id="IPR036322">
    <property type="entry name" value="WD40_repeat_dom_sf"/>
</dbReference>
<dbReference type="PANTHER" id="PTHR10241">
    <property type="entry name" value="LETHAL 2 GIANT LARVAE PROTEIN"/>
    <property type="match status" value="1"/>
</dbReference>
<dbReference type="PANTHER" id="PTHR10241:SF19">
    <property type="entry name" value="SYNTAXIN-BINDING PROTEIN 5-LIKE"/>
    <property type="match status" value="1"/>
</dbReference>
<feature type="compositionally biased region" description="Low complexity" evidence="6">
    <location>
        <begin position="16"/>
        <end position="26"/>
    </location>
</feature>
<dbReference type="Proteomes" id="UP000694561">
    <property type="component" value="Unplaced"/>
</dbReference>
<keyword evidence="9" id="KW-1185">Reference proteome</keyword>
<evidence type="ECO:0000256" key="5">
    <source>
        <dbReference type="PROSITE-ProRule" id="PRU00221"/>
    </source>
</evidence>
<organism evidence="8 9">
    <name type="scientific">Monodon monoceros</name>
    <name type="common">Narwhal</name>
    <name type="synonym">Ceratodon monodon</name>
    <dbReference type="NCBI Taxonomy" id="40151"/>
    <lineage>
        <taxon>Eukaryota</taxon>
        <taxon>Metazoa</taxon>
        <taxon>Chordata</taxon>
        <taxon>Craniata</taxon>
        <taxon>Vertebrata</taxon>
        <taxon>Euteleostomi</taxon>
        <taxon>Mammalia</taxon>
        <taxon>Eutheria</taxon>
        <taxon>Laurasiatheria</taxon>
        <taxon>Artiodactyla</taxon>
        <taxon>Whippomorpha</taxon>
        <taxon>Cetacea</taxon>
        <taxon>Odontoceti</taxon>
        <taxon>Monodontidae</taxon>
        <taxon>Monodon</taxon>
    </lineage>
</organism>
<dbReference type="InterPro" id="IPR000664">
    <property type="entry name" value="Lethal2_giant"/>
</dbReference>
<evidence type="ECO:0000259" key="7">
    <source>
        <dbReference type="Pfam" id="PF08366"/>
    </source>
</evidence>
<evidence type="ECO:0000313" key="9">
    <source>
        <dbReference type="Proteomes" id="UP000694561"/>
    </source>
</evidence>
<name>A0A8C6AUG0_MONMO</name>
<dbReference type="Pfam" id="PF00400">
    <property type="entry name" value="WD40"/>
    <property type="match status" value="1"/>
</dbReference>
<dbReference type="GO" id="GO:0019905">
    <property type="term" value="F:syntaxin binding"/>
    <property type="evidence" value="ECO:0007669"/>
    <property type="project" value="TreeGrafter"/>
</dbReference>
<feature type="region of interest" description="Disordered" evidence="6">
    <location>
        <begin position="569"/>
        <end position="595"/>
    </location>
</feature>
<evidence type="ECO:0000256" key="1">
    <source>
        <dbReference type="ARBA" id="ARBA00008070"/>
    </source>
</evidence>
<dbReference type="PROSITE" id="PS50082">
    <property type="entry name" value="WD_REPEATS_2"/>
    <property type="match status" value="1"/>
</dbReference>
<dbReference type="GO" id="GO:0006893">
    <property type="term" value="P:Golgi to plasma membrane transport"/>
    <property type="evidence" value="ECO:0007669"/>
    <property type="project" value="TreeGrafter"/>
</dbReference>
<dbReference type="AlphaFoldDB" id="A0A8C6AUG0"/>
<dbReference type="GeneTree" id="ENSGT00950000182906"/>
<reference evidence="8" key="2">
    <citation type="submission" date="2025-09" db="UniProtKB">
        <authorList>
            <consortium name="Ensembl"/>
        </authorList>
    </citation>
    <scope>IDENTIFICATION</scope>
</reference>
<dbReference type="Gene3D" id="2.130.10.10">
    <property type="entry name" value="YVTN repeat-like/Quinoprotein amine dehydrogenase"/>
    <property type="match status" value="3"/>
</dbReference>
<feature type="region of interest" description="Disordered" evidence="6">
    <location>
        <begin position="15"/>
        <end position="42"/>
    </location>
</feature>
<evidence type="ECO:0000256" key="3">
    <source>
        <dbReference type="ARBA" id="ARBA00022574"/>
    </source>
</evidence>
<dbReference type="PROSITE" id="PS00678">
    <property type="entry name" value="WD_REPEATS_1"/>
    <property type="match status" value="1"/>
</dbReference>